<evidence type="ECO:0000259" key="13">
    <source>
        <dbReference type="PROSITE" id="PS50111"/>
    </source>
</evidence>
<dbReference type="InterPro" id="IPR032255">
    <property type="entry name" value="HBM"/>
</dbReference>
<feature type="transmembrane region" description="Helical" evidence="12">
    <location>
        <begin position="20"/>
        <end position="41"/>
    </location>
</feature>
<dbReference type="PANTHER" id="PTHR32089">
    <property type="entry name" value="METHYL-ACCEPTING CHEMOTAXIS PROTEIN MCPB"/>
    <property type="match status" value="1"/>
</dbReference>
<protein>
    <submittedName>
        <fullName evidence="15">Methyl-accepting chemotaxis protein</fullName>
    </submittedName>
</protein>
<evidence type="ECO:0000256" key="11">
    <source>
        <dbReference type="SAM" id="Coils"/>
    </source>
</evidence>
<evidence type="ECO:0000256" key="9">
    <source>
        <dbReference type="ARBA" id="ARBA00029447"/>
    </source>
</evidence>
<evidence type="ECO:0000313" key="16">
    <source>
        <dbReference type="Proteomes" id="UP000611945"/>
    </source>
</evidence>
<dbReference type="Pfam" id="PF00672">
    <property type="entry name" value="HAMP"/>
    <property type="match status" value="1"/>
</dbReference>
<organism evidence="15 16">
    <name type="scientific">Serpens gallinarum</name>
    <dbReference type="NCBI Taxonomy" id="2763075"/>
    <lineage>
        <taxon>Bacteria</taxon>
        <taxon>Pseudomonadati</taxon>
        <taxon>Pseudomonadota</taxon>
        <taxon>Gammaproteobacteria</taxon>
        <taxon>Pseudomonadales</taxon>
        <taxon>Pseudomonadaceae</taxon>
        <taxon>Pseudomonas</taxon>
    </lineage>
</organism>
<evidence type="ECO:0000256" key="6">
    <source>
        <dbReference type="ARBA" id="ARBA00022989"/>
    </source>
</evidence>
<evidence type="ECO:0000256" key="3">
    <source>
        <dbReference type="ARBA" id="ARBA00022481"/>
    </source>
</evidence>
<dbReference type="PROSITE" id="PS50111">
    <property type="entry name" value="CHEMOTAXIS_TRANSDUC_2"/>
    <property type="match status" value="1"/>
</dbReference>
<evidence type="ECO:0000256" key="10">
    <source>
        <dbReference type="PROSITE-ProRule" id="PRU00284"/>
    </source>
</evidence>
<keyword evidence="7 12" id="KW-0472">Membrane</keyword>
<gene>
    <name evidence="15" type="ORF">H9642_14645</name>
</gene>
<dbReference type="Gene3D" id="1.10.287.950">
    <property type="entry name" value="Methyl-accepting chemotaxis protein"/>
    <property type="match status" value="1"/>
</dbReference>
<dbReference type="Pfam" id="PF16591">
    <property type="entry name" value="HBM"/>
    <property type="match status" value="1"/>
</dbReference>
<dbReference type="PRINTS" id="PR00260">
    <property type="entry name" value="CHEMTRNSDUCR"/>
</dbReference>
<keyword evidence="11" id="KW-0175">Coiled coil</keyword>
<name>A0ABR8TSF9_9PSED</name>
<keyword evidence="3" id="KW-0488">Methylation</keyword>
<dbReference type="SUPFAM" id="SSF58104">
    <property type="entry name" value="Methyl-accepting chemotaxis protein (MCP) signaling domain"/>
    <property type="match status" value="1"/>
</dbReference>
<evidence type="ECO:0000259" key="14">
    <source>
        <dbReference type="PROSITE" id="PS50885"/>
    </source>
</evidence>
<keyword evidence="8 10" id="KW-0807">Transducer</keyword>
<dbReference type="SMART" id="SM00304">
    <property type="entry name" value="HAMP"/>
    <property type="match status" value="1"/>
</dbReference>
<sequence>MNDGRAFAFFTHIKVTGKLTIGFALVLALTTLIAITAWLSLDRLSKSADQFGQIAILERLTQELVFTVQTYRQSIKETDRKAAQNQLQRLQAEQLEMRKHLDVPEHIDVANRLLALGEQYGAAFTQLDEALQSRIQHTSQQALSGGQVLGAFDKLDRNLIDNNPFPLELTLELTRELMSMQSDMLLGRQTLMRYELQRDNHDLQRQGLATMQSVLTRLDNRSAYFNHQEPLLVTARDALRAYQTAYQGSAAAFTHEDKAMEDLRVAKDNLFTTGRTLYEALLEQRLDETRFAKLTILFTALGAILLGLLVARIITGQIVQPLQLALETTDRIADGDLSMHPVSQRGDEFGALEQHVSAMRDSLRELIGNIGNSTNQIASAAEELSAVTLQTSEGAKRQMAETAQASQGMQEMTATVQDVASNAEQASHAADNADREALAVNRLAEQTLTQIHTLAEQVGRSMAAMNHLQQESEKIGSVLDVIKNVAEQTNLLALNAAIEAARAGEAGRGFAVVADEVRGLAQRTQQSTQEIESLIAGLQAGTQAAVQTMQSSRELTDRTVELGQNTGTSLATIAQMVSNMQAMNQQIATAAEQQASVANEISHGVVRVRDISDQTATASEQTAAASHELARLGATLQAQIRRFKL</sequence>
<keyword evidence="16" id="KW-1185">Reference proteome</keyword>
<comment type="caution">
    <text evidence="15">The sequence shown here is derived from an EMBL/GenBank/DDBJ whole genome shotgun (WGS) entry which is preliminary data.</text>
</comment>
<dbReference type="CDD" id="cd11386">
    <property type="entry name" value="MCP_signal"/>
    <property type="match status" value="1"/>
</dbReference>
<dbReference type="RefSeq" id="WP_251837207.1">
    <property type="nucleotide sequence ID" value="NZ_JACSQG010000009.1"/>
</dbReference>
<accession>A0ABR8TSF9</accession>
<keyword evidence="5 12" id="KW-0812">Transmembrane</keyword>
<dbReference type="InterPro" id="IPR003660">
    <property type="entry name" value="HAMP_dom"/>
</dbReference>
<evidence type="ECO:0000256" key="1">
    <source>
        <dbReference type="ARBA" id="ARBA00004236"/>
    </source>
</evidence>
<evidence type="ECO:0000256" key="8">
    <source>
        <dbReference type="ARBA" id="ARBA00023224"/>
    </source>
</evidence>
<feature type="coiled-coil region" evidence="11">
    <location>
        <begin position="73"/>
        <end position="100"/>
    </location>
</feature>
<proteinExistence type="inferred from homology"/>
<dbReference type="InterPro" id="IPR004089">
    <property type="entry name" value="MCPsignal_dom"/>
</dbReference>
<keyword evidence="4" id="KW-0145">Chemotaxis</keyword>
<evidence type="ECO:0000256" key="4">
    <source>
        <dbReference type="ARBA" id="ARBA00022500"/>
    </source>
</evidence>
<feature type="transmembrane region" description="Helical" evidence="12">
    <location>
        <begin position="294"/>
        <end position="314"/>
    </location>
</feature>
<evidence type="ECO:0000256" key="5">
    <source>
        <dbReference type="ARBA" id="ARBA00022692"/>
    </source>
</evidence>
<comment type="similarity">
    <text evidence="9">Belongs to the methyl-accepting chemotaxis (MCP) protein family.</text>
</comment>
<dbReference type="Gene3D" id="1.20.1440.210">
    <property type="match status" value="1"/>
</dbReference>
<dbReference type="PROSITE" id="PS50885">
    <property type="entry name" value="HAMP"/>
    <property type="match status" value="1"/>
</dbReference>
<feature type="domain" description="Methyl-accepting transducer" evidence="13">
    <location>
        <begin position="373"/>
        <end position="609"/>
    </location>
</feature>
<dbReference type="PANTHER" id="PTHR32089:SF120">
    <property type="entry name" value="METHYL-ACCEPTING CHEMOTAXIS PROTEIN TLPQ"/>
    <property type="match status" value="1"/>
</dbReference>
<evidence type="ECO:0000256" key="12">
    <source>
        <dbReference type="SAM" id="Phobius"/>
    </source>
</evidence>
<dbReference type="CDD" id="cd06225">
    <property type="entry name" value="HAMP"/>
    <property type="match status" value="1"/>
</dbReference>
<dbReference type="EMBL" id="JACSQG010000009">
    <property type="protein sequence ID" value="MBD7978420.1"/>
    <property type="molecule type" value="Genomic_DNA"/>
</dbReference>
<evidence type="ECO:0000256" key="2">
    <source>
        <dbReference type="ARBA" id="ARBA00022475"/>
    </source>
</evidence>
<dbReference type="SMART" id="SM00283">
    <property type="entry name" value="MA"/>
    <property type="match status" value="1"/>
</dbReference>
<dbReference type="InterPro" id="IPR004090">
    <property type="entry name" value="Chemotax_Me-accpt_rcpt"/>
</dbReference>
<comment type="subcellular location">
    <subcellularLocation>
        <location evidence="1">Cell membrane</location>
    </subcellularLocation>
</comment>
<dbReference type="Pfam" id="PF00015">
    <property type="entry name" value="MCPsignal"/>
    <property type="match status" value="1"/>
</dbReference>
<reference evidence="15 16" key="1">
    <citation type="submission" date="2020-08" db="EMBL/GenBank/DDBJ databases">
        <title>A Genomic Blueprint of the Chicken Gut Microbiome.</title>
        <authorList>
            <person name="Gilroy R."/>
            <person name="Ravi A."/>
            <person name="Getino M."/>
            <person name="Pursley I."/>
            <person name="Horton D.L."/>
            <person name="Alikhan N.-F."/>
            <person name="Baker D."/>
            <person name="Gharbi K."/>
            <person name="Hall N."/>
            <person name="Watson M."/>
            <person name="Adriaenssens E.M."/>
            <person name="Foster-Nyarko E."/>
            <person name="Jarju S."/>
            <person name="Secka A."/>
            <person name="Antonio M."/>
            <person name="Oren A."/>
            <person name="Chaudhuri R."/>
            <person name="La Ragione R.M."/>
            <person name="Hildebrand F."/>
            <person name="Pallen M.J."/>
        </authorList>
    </citation>
    <scope>NUCLEOTIDE SEQUENCE [LARGE SCALE GENOMIC DNA]</scope>
    <source>
        <strain evidence="15 16">Sa2CUA2</strain>
    </source>
</reference>
<evidence type="ECO:0000313" key="15">
    <source>
        <dbReference type="EMBL" id="MBD7978420.1"/>
    </source>
</evidence>
<keyword evidence="6 12" id="KW-1133">Transmembrane helix</keyword>
<dbReference type="Proteomes" id="UP000611945">
    <property type="component" value="Unassembled WGS sequence"/>
</dbReference>
<feature type="domain" description="HAMP" evidence="14">
    <location>
        <begin position="316"/>
        <end position="368"/>
    </location>
</feature>
<evidence type="ECO:0000256" key="7">
    <source>
        <dbReference type="ARBA" id="ARBA00023136"/>
    </source>
</evidence>
<keyword evidence="2" id="KW-1003">Cell membrane</keyword>